<keyword evidence="2" id="KW-1185">Reference proteome</keyword>
<protein>
    <submittedName>
        <fullName evidence="1">Uncharacterized protein</fullName>
    </submittedName>
</protein>
<evidence type="ECO:0000313" key="2">
    <source>
        <dbReference type="Proteomes" id="UP000054937"/>
    </source>
</evidence>
<comment type="caution">
    <text evidence="1">The sequence shown here is derived from an EMBL/GenBank/DDBJ whole genome shotgun (WGS) entry which is preliminary data.</text>
</comment>
<proteinExistence type="predicted"/>
<dbReference type="InParanoid" id="A0A0V0QFS1"/>
<dbReference type="Proteomes" id="UP000054937">
    <property type="component" value="Unassembled WGS sequence"/>
</dbReference>
<name>A0A0V0QFS1_PSEPJ</name>
<organism evidence="1 2">
    <name type="scientific">Pseudocohnilembus persalinus</name>
    <name type="common">Ciliate</name>
    <dbReference type="NCBI Taxonomy" id="266149"/>
    <lineage>
        <taxon>Eukaryota</taxon>
        <taxon>Sar</taxon>
        <taxon>Alveolata</taxon>
        <taxon>Ciliophora</taxon>
        <taxon>Intramacronucleata</taxon>
        <taxon>Oligohymenophorea</taxon>
        <taxon>Scuticociliatia</taxon>
        <taxon>Philasterida</taxon>
        <taxon>Pseudocohnilembidae</taxon>
        <taxon>Pseudocohnilembus</taxon>
    </lineage>
</organism>
<accession>A0A0V0QFS1</accession>
<dbReference type="OrthoDB" id="290423at2759"/>
<dbReference type="EMBL" id="LDAU01000179">
    <property type="protein sequence ID" value="KRX01044.1"/>
    <property type="molecule type" value="Genomic_DNA"/>
</dbReference>
<gene>
    <name evidence="1" type="ORF">PPERSA_00792</name>
</gene>
<dbReference type="OMA" id="SINCGEN"/>
<evidence type="ECO:0000313" key="1">
    <source>
        <dbReference type="EMBL" id="KRX01044.1"/>
    </source>
</evidence>
<dbReference type="AlphaFoldDB" id="A0A0V0QFS1"/>
<sequence>MLSCGQNKKININSEQTISDQFLDACQNDNESSIQSQQTTVSIVDKKIKKKPNRASKYNRISPQSKQLLLEKIFFQGKNIKNASEELKINYSSAKTIISLYRKKQLKKHEKNLEKVQKSCSFRFLNLNEKRRQKQVQGTMSINCGENKVPIINAQHYYQQKNNIIINQKPNQFCQLQKQISGENSNFKLLNECQDQQERQQPLCFKNSAFKND</sequence>
<reference evidence="1 2" key="1">
    <citation type="journal article" date="2015" name="Sci. Rep.">
        <title>Genome of the facultative scuticociliatosis pathogen Pseudocohnilembus persalinus provides insight into its virulence through horizontal gene transfer.</title>
        <authorList>
            <person name="Xiong J."/>
            <person name="Wang G."/>
            <person name="Cheng J."/>
            <person name="Tian M."/>
            <person name="Pan X."/>
            <person name="Warren A."/>
            <person name="Jiang C."/>
            <person name="Yuan D."/>
            <person name="Miao W."/>
        </authorList>
    </citation>
    <scope>NUCLEOTIDE SEQUENCE [LARGE SCALE GENOMIC DNA]</scope>
    <source>
        <strain evidence="1">36N120E</strain>
    </source>
</reference>